<organism evidence="2 3">
    <name type="scientific">Corynebacterium stationis</name>
    <dbReference type="NCBI Taxonomy" id="1705"/>
    <lineage>
        <taxon>Bacteria</taxon>
        <taxon>Bacillati</taxon>
        <taxon>Actinomycetota</taxon>
        <taxon>Actinomycetes</taxon>
        <taxon>Mycobacteriales</taxon>
        <taxon>Corynebacteriaceae</taxon>
        <taxon>Corynebacterium</taxon>
    </lineage>
</organism>
<comment type="caution">
    <text evidence="2">The sequence shown here is derived from an EMBL/GenBank/DDBJ whole genome shotgun (WGS) entry which is preliminary data.</text>
</comment>
<dbReference type="Proteomes" id="UP000076947">
    <property type="component" value="Unassembled WGS sequence"/>
</dbReference>
<gene>
    <name evidence="2" type="ORF">AYJ05_07810</name>
</gene>
<keyword evidence="1" id="KW-0472">Membrane</keyword>
<dbReference type="EMBL" id="LSTQ01000026">
    <property type="protein sequence ID" value="OAH25116.1"/>
    <property type="molecule type" value="Genomic_DNA"/>
</dbReference>
<dbReference type="AlphaFoldDB" id="A0A177I913"/>
<keyword evidence="1" id="KW-1133">Transmembrane helix</keyword>
<sequence>MRYLIPLPLLNSVIINGIWLIFSWLVALNYAVIIALLALAAPLTWQSSCPKTACATWSPKTADG</sequence>
<feature type="transmembrane region" description="Helical" evidence="1">
    <location>
        <begin position="20"/>
        <end position="41"/>
    </location>
</feature>
<dbReference type="RefSeq" id="WP_156489238.1">
    <property type="nucleotide sequence ID" value="NZ_CAPKTW010000191.1"/>
</dbReference>
<evidence type="ECO:0000313" key="2">
    <source>
        <dbReference type="EMBL" id="OAH25116.1"/>
    </source>
</evidence>
<protein>
    <submittedName>
        <fullName evidence="2">Uncharacterized protein</fullName>
    </submittedName>
</protein>
<evidence type="ECO:0000313" key="3">
    <source>
        <dbReference type="Proteomes" id="UP000076947"/>
    </source>
</evidence>
<keyword evidence="3" id="KW-1185">Reference proteome</keyword>
<name>A0A177I913_9CORY</name>
<reference evidence="3" key="1">
    <citation type="submission" date="2016-02" db="EMBL/GenBank/DDBJ databases">
        <authorList>
            <person name="Kaur G."/>
            <person name="Nair G.R."/>
            <person name="Mayilraj S."/>
        </authorList>
    </citation>
    <scope>NUCLEOTIDE SEQUENCE [LARGE SCALE GENOMIC DNA]</scope>
    <source>
        <strain evidence="3">GA-15</strain>
    </source>
</reference>
<accession>A0A177I913</accession>
<evidence type="ECO:0000256" key="1">
    <source>
        <dbReference type="SAM" id="Phobius"/>
    </source>
</evidence>
<proteinExistence type="predicted"/>
<keyword evidence="1" id="KW-0812">Transmembrane</keyword>